<dbReference type="OrthoDB" id="9811718at2"/>
<dbReference type="STRING" id="880071.Fleli_1808"/>
<dbReference type="GO" id="GO:0008137">
    <property type="term" value="F:NADH dehydrogenase (ubiquinone) activity"/>
    <property type="evidence" value="ECO:0007669"/>
    <property type="project" value="InterPro"/>
</dbReference>
<comment type="similarity">
    <text evidence="2">Belongs to the complex I subunit 4 family.</text>
</comment>
<feature type="transmembrane region" description="Helical" evidence="7">
    <location>
        <begin position="520"/>
        <end position="542"/>
    </location>
</feature>
<name>I4AJS1_BERLS</name>
<dbReference type="InterPro" id="IPR010227">
    <property type="entry name" value="NADH_Q_OxRdtase_chainM/4"/>
</dbReference>
<dbReference type="GO" id="GO:0003954">
    <property type="term" value="F:NADH dehydrogenase activity"/>
    <property type="evidence" value="ECO:0007669"/>
    <property type="project" value="TreeGrafter"/>
</dbReference>
<feature type="transmembrane region" description="Helical" evidence="7">
    <location>
        <begin position="471"/>
        <end position="490"/>
    </location>
</feature>
<dbReference type="KEGG" id="fli:Fleli_1808"/>
<feature type="transmembrane region" description="Helical" evidence="7">
    <location>
        <begin position="183"/>
        <end position="206"/>
    </location>
</feature>
<feature type="transmembrane region" description="Helical" evidence="7">
    <location>
        <begin position="335"/>
        <end position="356"/>
    </location>
</feature>
<dbReference type="Pfam" id="PF00361">
    <property type="entry name" value="Proton_antipo_M"/>
    <property type="match status" value="1"/>
</dbReference>
<dbReference type="InterPro" id="IPR001750">
    <property type="entry name" value="ND/Mrp_TM"/>
</dbReference>
<proteinExistence type="inferred from homology"/>
<keyword evidence="10" id="KW-1185">Reference proteome</keyword>
<sequence>MENFILSLIFWFPLLGATFCLIPFKKQQTDFYKWIGISVLSIELILVGIMLYFAKTNLDLSILNSQNLLLSEKLSWWHVKLGEFGILHADYFLGVDSKNVLLIGLAVLVLWVGALVSAFSKTALVRSRLYFFLYLLLSWAVMGSFLSLDFLLFFICFEFMLLPMYFLIGIWGGKKKEYAAIKFFIYTLIGSVLILIAGIIIVNSGIDITKTALELGISTEEVITKLKNSTLNPAQIVHSFDMLAFKDANYFLPQSALFSSPNFGGNTTRIVVFFLFLVGFAIKLPVAPLHTWLPIAHVEASTPISMVLAGVLLKVGGYGLLRLPFSIFTDVAIDFSFWIGAWGVFSMLYGAFLALGQTHLKRMIAYSSVSHMGFVLLGLASINAEGTNGAIYQMLSHGLISPLLFLLVGVLYEQTHNLTITNYSGLFHKMPRYTAFVGVAFFAGLGLPTFSSFVAELTVFLGAFSSDYLPIWLSILAALTLIFTASYFLWTYKRMFLGDFSIHQTLKNVDLKDISTSQKIISIILIFFAVLLGILPNLVFGWF</sequence>
<keyword evidence="9" id="KW-0560">Oxidoreductase</keyword>
<evidence type="ECO:0000256" key="2">
    <source>
        <dbReference type="ARBA" id="ARBA00009025"/>
    </source>
</evidence>
<dbReference type="GO" id="GO:0016020">
    <property type="term" value="C:membrane"/>
    <property type="evidence" value="ECO:0007669"/>
    <property type="project" value="UniProtKB-SubCell"/>
</dbReference>
<keyword evidence="5 7" id="KW-0472">Membrane</keyword>
<feature type="transmembrane region" description="Helical" evidence="7">
    <location>
        <begin position="390"/>
        <end position="412"/>
    </location>
</feature>
<feature type="domain" description="NADH:quinone oxidoreductase/Mrp antiporter transmembrane" evidence="8">
    <location>
        <begin position="147"/>
        <end position="474"/>
    </location>
</feature>
<dbReference type="GO" id="GO:0015990">
    <property type="term" value="P:electron transport coupled proton transport"/>
    <property type="evidence" value="ECO:0007669"/>
    <property type="project" value="TreeGrafter"/>
</dbReference>
<protein>
    <submittedName>
        <fullName evidence="9">NADH dehydrogenase subunit M</fullName>
        <ecNumber evidence="9">1.6.5.3</ecNumber>
    </submittedName>
</protein>
<comment type="subcellular location">
    <subcellularLocation>
        <location evidence="1">Endomembrane system</location>
        <topology evidence="1">Multi-pass membrane protein</topology>
    </subcellularLocation>
    <subcellularLocation>
        <location evidence="6">Membrane</location>
        <topology evidence="6">Multi-pass membrane protein</topology>
    </subcellularLocation>
</comment>
<dbReference type="InterPro" id="IPR003918">
    <property type="entry name" value="NADH_UbQ_OxRdtase"/>
</dbReference>
<evidence type="ECO:0000256" key="6">
    <source>
        <dbReference type="RuleBase" id="RU000320"/>
    </source>
</evidence>
<keyword evidence="3 6" id="KW-0812">Transmembrane</keyword>
<evidence type="ECO:0000256" key="1">
    <source>
        <dbReference type="ARBA" id="ARBA00004127"/>
    </source>
</evidence>
<gene>
    <name evidence="9" type="ordered locus">Fleli_1808</name>
</gene>
<evidence type="ECO:0000313" key="9">
    <source>
        <dbReference type="EMBL" id="AFM04206.1"/>
    </source>
</evidence>
<dbReference type="eggNOG" id="COG1008">
    <property type="taxonomic scope" value="Bacteria"/>
</dbReference>
<feature type="transmembrane region" description="Helical" evidence="7">
    <location>
        <begin position="304"/>
        <end position="323"/>
    </location>
</feature>
<dbReference type="PANTHER" id="PTHR43507:SF1">
    <property type="entry name" value="NADH-UBIQUINONE OXIDOREDUCTASE CHAIN 4"/>
    <property type="match status" value="1"/>
</dbReference>
<evidence type="ECO:0000256" key="7">
    <source>
        <dbReference type="SAM" id="Phobius"/>
    </source>
</evidence>
<evidence type="ECO:0000256" key="3">
    <source>
        <dbReference type="ARBA" id="ARBA00022692"/>
    </source>
</evidence>
<dbReference type="RefSeq" id="WP_014797658.1">
    <property type="nucleotide sequence ID" value="NC_018018.1"/>
</dbReference>
<dbReference type="GO" id="GO:0048039">
    <property type="term" value="F:ubiquinone binding"/>
    <property type="evidence" value="ECO:0007669"/>
    <property type="project" value="TreeGrafter"/>
</dbReference>
<feature type="transmembrane region" description="Helical" evidence="7">
    <location>
        <begin position="100"/>
        <end position="117"/>
    </location>
</feature>
<keyword evidence="4 7" id="KW-1133">Transmembrane helix</keyword>
<evidence type="ECO:0000256" key="5">
    <source>
        <dbReference type="ARBA" id="ARBA00023136"/>
    </source>
</evidence>
<dbReference type="EC" id="1.6.5.3" evidence="9"/>
<feature type="transmembrane region" description="Helical" evidence="7">
    <location>
        <begin position="270"/>
        <end position="292"/>
    </location>
</feature>
<evidence type="ECO:0000313" key="10">
    <source>
        <dbReference type="Proteomes" id="UP000006054"/>
    </source>
</evidence>
<organism evidence="9 10">
    <name type="scientific">Bernardetia litoralis (strain ATCC 23117 / DSM 6794 / NBRC 15988 / NCIMB 1366 / Fx l1 / Sio-4)</name>
    <name type="common">Flexibacter litoralis</name>
    <dbReference type="NCBI Taxonomy" id="880071"/>
    <lineage>
        <taxon>Bacteria</taxon>
        <taxon>Pseudomonadati</taxon>
        <taxon>Bacteroidota</taxon>
        <taxon>Cytophagia</taxon>
        <taxon>Cytophagales</taxon>
        <taxon>Bernardetiaceae</taxon>
        <taxon>Bernardetia</taxon>
    </lineage>
</organism>
<feature type="transmembrane region" description="Helical" evidence="7">
    <location>
        <begin position="363"/>
        <end position="384"/>
    </location>
</feature>
<feature type="transmembrane region" description="Helical" evidence="7">
    <location>
        <begin position="433"/>
        <end position="451"/>
    </location>
</feature>
<dbReference type="EMBL" id="CP003345">
    <property type="protein sequence ID" value="AFM04206.1"/>
    <property type="molecule type" value="Genomic_DNA"/>
</dbReference>
<evidence type="ECO:0000259" key="8">
    <source>
        <dbReference type="Pfam" id="PF00361"/>
    </source>
</evidence>
<reference evidence="10" key="1">
    <citation type="submission" date="2012-06" db="EMBL/GenBank/DDBJ databases">
        <title>The complete genome of Flexibacter litoralis DSM 6794.</title>
        <authorList>
            <person name="Lucas S."/>
            <person name="Copeland A."/>
            <person name="Lapidus A."/>
            <person name="Glavina del Rio T."/>
            <person name="Dalin E."/>
            <person name="Tice H."/>
            <person name="Bruce D."/>
            <person name="Goodwin L."/>
            <person name="Pitluck S."/>
            <person name="Peters L."/>
            <person name="Ovchinnikova G."/>
            <person name="Lu M."/>
            <person name="Kyrpides N."/>
            <person name="Mavromatis K."/>
            <person name="Ivanova N."/>
            <person name="Brettin T."/>
            <person name="Detter J.C."/>
            <person name="Han C."/>
            <person name="Larimer F."/>
            <person name="Land M."/>
            <person name="Hauser L."/>
            <person name="Markowitz V."/>
            <person name="Cheng J.-F."/>
            <person name="Hugenholtz P."/>
            <person name="Woyke T."/>
            <person name="Wu D."/>
            <person name="Spring S."/>
            <person name="Lang E."/>
            <person name="Kopitz M."/>
            <person name="Brambilla E."/>
            <person name="Klenk H.-P."/>
            <person name="Eisen J.A."/>
        </authorList>
    </citation>
    <scope>NUCLEOTIDE SEQUENCE [LARGE SCALE GENOMIC DNA]</scope>
    <source>
        <strain evidence="10">ATCC 23117 / DSM 6794 / NBRC 15988 / NCIMB 1366 / Sio-4</strain>
    </source>
</reference>
<feature type="transmembrane region" description="Helical" evidence="7">
    <location>
        <begin position="129"/>
        <end position="146"/>
    </location>
</feature>
<dbReference type="GO" id="GO:0012505">
    <property type="term" value="C:endomembrane system"/>
    <property type="evidence" value="ECO:0007669"/>
    <property type="project" value="UniProtKB-SubCell"/>
</dbReference>
<feature type="transmembrane region" description="Helical" evidence="7">
    <location>
        <begin position="152"/>
        <end position="171"/>
    </location>
</feature>
<dbReference type="PATRIC" id="fig|880071.3.peg.1785"/>
<dbReference type="HOGENOM" id="CLU_007100_4_4_10"/>
<feature type="transmembrane region" description="Helical" evidence="7">
    <location>
        <begin position="31"/>
        <end position="54"/>
    </location>
</feature>
<accession>I4AJS1</accession>
<dbReference type="PANTHER" id="PTHR43507">
    <property type="entry name" value="NADH-UBIQUINONE OXIDOREDUCTASE CHAIN 4"/>
    <property type="match status" value="1"/>
</dbReference>
<dbReference type="PRINTS" id="PR01437">
    <property type="entry name" value="NUOXDRDTASE4"/>
</dbReference>
<dbReference type="AlphaFoldDB" id="I4AJS1"/>
<dbReference type="Proteomes" id="UP000006054">
    <property type="component" value="Chromosome"/>
</dbReference>
<evidence type="ECO:0000256" key="4">
    <source>
        <dbReference type="ARBA" id="ARBA00022989"/>
    </source>
</evidence>
<dbReference type="NCBIfam" id="TIGR01972">
    <property type="entry name" value="NDH_I_M"/>
    <property type="match status" value="1"/>
</dbReference>
<feature type="transmembrane region" description="Helical" evidence="7">
    <location>
        <begin position="6"/>
        <end position="24"/>
    </location>
</feature>
<dbReference type="GO" id="GO:0042773">
    <property type="term" value="P:ATP synthesis coupled electron transport"/>
    <property type="evidence" value="ECO:0007669"/>
    <property type="project" value="InterPro"/>
</dbReference>